<feature type="domain" description="C2H2-type" evidence="8">
    <location>
        <begin position="221"/>
        <end position="242"/>
    </location>
</feature>
<keyword evidence="2" id="KW-0479">Metal-binding</keyword>
<name>A0AAJ6VVM1_9ACAR</name>
<evidence type="ECO:0000313" key="10">
    <source>
        <dbReference type="RefSeq" id="XP_003738139.1"/>
    </source>
</evidence>
<feature type="region of interest" description="Disordered" evidence="7">
    <location>
        <begin position="323"/>
        <end position="381"/>
    </location>
</feature>
<sequence>MESHHEGVGQLSTQTHISVKSCNETLRQAQGYTKTFEAFSSQCSDEKIVQFFKCSRRACDFTCEDKESFYCHLLTHNEYEEQDCCIYCERVFVIENLAQHMVSQHGNRRFQCKRCFYRGCTRAHLIIHSLNVHASKVVQGLACPRMSGALMPDVKPRARTLLYRCSLCSFRAFGRSDFCSHLRDCHPYAQHFCCAYCKHTLDATEFVEHFSSIHNFKDLTCLYCGATFSDDQEAFLHMVELHSDWPINILDRNSNDVYQTSVELSHSSPEVERTSEETILTQYPHQCAQCSAVFACNEALRMHDCPALGPSTGTTSTTTAMAPTMNSAPKQNTFPPVTVSQSKRYSAAPRSVLEKRKKETNGILSTTEDHPKRSSISRRKKKSECIAEPPLPMIVQKPVACAVCSIRGFRLEYSTREELALHMLEEHRCIYICNRCFHGEEKFKNLQNHVKMCEGAVEKDILTIKNGILQTSSKVKIEKHHKDKSIAKTERHEKEKHEPVEYKSYYGRPVEAVDDAVVVVCEDGSRFPMKTFLLLVPQQRLELQKCTWEEMRRWGAVD</sequence>
<accession>A0AAJ6VVM1</accession>
<evidence type="ECO:0000313" key="9">
    <source>
        <dbReference type="Proteomes" id="UP000694867"/>
    </source>
</evidence>
<dbReference type="GO" id="GO:0005634">
    <property type="term" value="C:nucleus"/>
    <property type="evidence" value="ECO:0007669"/>
    <property type="project" value="UniProtKB-SubCell"/>
</dbReference>
<evidence type="ECO:0000256" key="5">
    <source>
        <dbReference type="ARBA" id="ARBA00022833"/>
    </source>
</evidence>
<comment type="subcellular location">
    <subcellularLocation>
        <location evidence="1">Nucleus</location>
    </subcellularLocation>
</comment>
<dbReference type="SMART" id="SM00355">
    <property type="entry name" value="ZnF_C2H2"/>
    <property type="match status" value="7"/>
</dbReference>
<protein>
    <submittedName>
        <fullName evidence="10">Zinc finger protein 585B</fullName>
    </submittedName>
</protein>
<dbReference type="GeneID" id="100897721"/>
<feature type="domain" description="C2H2-type" evidence="8">
    <location>
        <begin position="54"/>
        <end position="76"/>
    </location>
</feature>
<dbReference type="GO" id="GO:0008270">
    <property type="term" value="F:zinc ion binding"/>
    <property type="evidence" value="ECO:0007669"/>
    <property type="project" value="UniProtKB-KW"/>
</dbReference>
<keyword evidence="3" id="KW-0677">Repeat</keyword>
<dbReference type="InterPro" id="IPR050888">
    <property type="entry name" value="ZnF_C2H2-type_TF"/>
</dbReference>
<dbReference type="AlphaFoldDB" id="A0AAJ6VVM1"/>
<dbReference type="PROSITE" id="PS00028">
    <property type="entry name" value="ZINC_FINGER_C2H2_1"/>
    <property type="match status" value="2"/>
</dbReference>
<keyword evidence="4" id="KW-0863">Zinc-finger</keyword>
<evidence type="ECO:0000256" key="1">
    <source>
        <dbReference type="ARBA" id="ARBA00004123"/>
    </source>
</evidence>
<dbReference type="InterPro" id="IPR013087">
    <property type="entry name" value="Znf_C2H2_type"/>
</dbReference>
<keyword evidence="6" id="KW-0539">Nucleus</keyword>
<evidence type="ECO:0000256" key="4">
    <source>
        <dbReference type="ARBA" id="ARBA00022771"/>
    </source>
</evidence>
<proteinExistence type="predicted"/>
<dbReference type="PANTHER" id="PTHR24406">
    <property type="entry name" value="TRANSCRIPTIONAL REPRESSOR CTCFL-RELATED"/>
    <property type="match status" value="1"/>
</dbReference>
<evidence type="ECO:0000256" key="3">
    <source>
        <dbReference type="ARBA" id="ARBA00022737"/>
    </source>
</evidence>
<evidence type="ECO:0000256" key="7">
    <source>
        <dbReference type="SAM" id="MobiDB-lite"/>
    </source>
</evidence>
<evidence type="ECO:0000259" key="8">
    <source>
        <dbReference type="PROSITE" id="PS00028"/>
    </source>
</evidence>
<dbReference type="KEGG" id="goe:100897721"/>
<gene>
    <name evidence="10" type="primary">LOC100897721</name>
</gene>
<dbReference type="Proteomes" id="UP000694867">
    <property type="component" value="Unplaced"/>
</dbReference>
<organism evidence="9 10">
    <name type="scientific">Galendromus occidentalis</name>
    <name type="common">western predatory mite</name>
    <dbReference type="NCBI Taxonomy" id="34638"/>
    <lineage>
        <taxon>Eukaryota</taxon>
        <taxon>Metazoa</taxon>
        <taxon>Ecdysozoa</taxon>
        <taxon>Arthropoda</taxon>
        <taxon>Chelicerata</taxon>
        <taxon>Arachnida</taxon>
        <taxon>Acari</taxon>
        <taxon>Parasitiformes</taxon>
        <taxon>Mesostigmata</taxon>
        <taxon>Gamasina</taxon>
        <taxon>Phytoseioidea</taxon>
        <taxon>Phytoseiidae</taxon>
        <taxon>Typhlodrominae</taxon>
        <taxon>Galendromus</taxon>
    </lineage>
</organism>
<feature type="compositionally biased region" description="Polar residues" evidence="7">
    <location>
        <begin position="326"/>
        <end position="344"/>
    </location>
</feature>
<reference evidence="10" key="1">
    <citation type="submission" date="2025-08" db="UniProtKB">
        <authorList>
            <consortium name="RefSeq"/>
        </authorList>
    </citation>
    <scope>IDENTIFICATION</scope>
</reference>
<dbReference type="RefSeq" id="XP_003738139.1">
    <property type="nucleotide sequence ID" value="XM_003738091.1"/>
</dbReference>
<evidence type="ECO:0000256" key="2">
    <source>
        <dbReference type="ARBA" id="ARBA00022723"/>
    </source>
</evidence>
<keyword evidence="5" id="KW-0862">Zinc</keyword>
<evidence type="ECO:0000256" key="6">
    <source>
        <dbReference type="ARBA" id="ARBA00023242"/>
    </source>
</evidence>
<keyword evidence="9" id="KW-1185">Reference proteome</keyword>